<comment type="caution">
    <text evidence="1">The sequence shown here is derived from an EMBL/GenBank/DDBJ whole genome shotgun (WGS) entry which is preliminary data.</text>
</comment>
<dbReference type="Proteomes" id="UP000324800">
    <property type="component" value="Unassembled WGS sequence"/>
</dbReference>
<proteinExistence type="predicted"/>
<name>A0A5J4QDL3_9EUKA</name>
<accession>A0A5J4QDL3</accession>
<gene>
    <name evidence="1" type="ORF">EZS28_054914</name>
</gene>
<reference evidence="1 2" key="1">
    <citation type="submission" date="2019-03" db="EMBL/GenBank/DDBJ databases">
        <title>Single cell metagenomics reveals metabolic interactions within the superorganism composed of flagellate Streblomastix strix and complex community of Bacteroidetes bacteria on its surface.</title>
        <authorList>
            <person name="Treitli S.C."/>
            <person name="Kolisko M."/>
            <person name="Husnik F."/>
            <person name="Keeling P."/>
            <person name="Hampl V."/>
        </authorList>
    </citation>
    <scope>NUCLEOTIDE SEQUENCE [LARGE SCALE GENOMIC DNA]</scope>
    <source>
        <strain evidence="1">ST1C</strain>
    </source>
</reference>
<evidence type="ECO:0000313" key="1">
    <source>
        <dbReference type="EMBL" id="KAA6318663.1"/>
    </source>
</evidence>
<evidence type="ECO:0000313" key="2">
    <source>
        <dbReference type="Proteomes" id="UP000324800"/>
    </source>
</evidence>
<dbReference type="EMBL" id="SNRW01046158">
    <property type="protein sequence ID" value="KAA6318663.1"/>
    <property type="molecule type" value="Genomic_DNA"/>
</dbReference>
<protein>
    <submittedName>
        <fullName evidence="1">Uncharacterized protein</fullName>
    </submittedName>
</protein>
<dbReference type="AlphaFoldDB" id="A0A5J4QDL3"/>
<organism evidence="1 2">
    <name type="scientific">Streblomastix strix</name>
    <dbReference type="NCBI Taxonomy" id="222440"/>
    <lineage>
        <taxon>Eukaryota</taxon>
        <taxon>Metamonada</taxon>
        <taxon>Preaxostyla</taxon>
        <taxon>Oxymonadida</taxon>
        <taxon>Streblomastigidae</taxon>
        <taxon>Streblomastix</taxon>
    </lineage>
</organism>
<sequence length="145" mass="17041">MSYKDYAQQQHDRIYGVQINDGFTLLDMQEKAANGEYENEEQIVMDLTRLLVYYEGETEDIYAIKGYDAICDTQVLYHKLEGTVYKQLEKININFKNKKNDEKTEDKKESKPLTAKHIFKKYASKFAKKGCKFISEDPKILTLFQ</sequence>